<dbReference type="AlphaFoldDB" id="A0AAJ1NRF3"/>
<dbReference type="RefSeq" id="WP_171972760.1">
    <property type="nucleotide sequence ID" value="NZ_CAKLOQ010000001.1"/>
</dbReference>
<name>A0AAJ1NRF3_9ENTR</name>
<proteinExistence type="predicted"/>
<dbReference type="EMBL" id="JAOCBF010000012">
    <property type="protein sequence ID" value="MDH0963285.1"/>
    <property type="molecule type" value="Genomic_DNA"/>
</dbReference>
<sequence length="57" mass="6252">MNYSAKRQYSCIIINRTPYVTVDMTTKKRSAGGMPRKGALAQGLAAVVSERAKGYNQ</sequence>
<dbReference type="Proteomes" id="UP001159937">
    <property type="component" value="Unassembled WGS sequence"/>
</dbReference>
<evidence type="ECO:0000313" key="1">
    <source>
        <dbReference type="EMBL" id="MDH0963285.1"/>
    </source>
</evidence>
<comment type="caution">
    <text evidence="1">The sequence shown here is derived from an EMBL/GenBank/DDBJ whole genome shotgun (WGS) entry which is preliminary data.</text>
</comment>
<reference evidence="1" key="1">
    <citation type="submission" date="2022-09" db="EMBL/GenBank/DDBJ databases">
        <title>Intensive care unit water sources are persistently colonized with multi-drug resistant bacteria and are the site of extensive horizontal gene transfer of antibiotic resistance genes.</title>
        <authorList>
            <person name="Diorio-Toth L."/>
        </authorList>
    </citation>
    <scope>NUCLEOTIDE SEQUENCE</scope>
    <source>
        <strain evidence="1">GD03918</strain>
    </source>
</reference>
<protein>
    <submittedName>
        <fullName evidence="1">Uncharacterized protein</fullName>
    </submittedName>
</protein>
<evidence type="ECO:0000313" key="2">
    <source>
        <dbReference type="Proteomes" id="UP001159937"/>
    </source>
</evidence>
<gene>
    <name evidence="1" type="ORF">N5C89_10615</name>
</gene>
<organism evidence="1 2">
    <name type="scientific">Klebsiella michiganensis</name>
    <dbReference type="NCBI Taxonomy" id="1134687"/>
    <lineage>
        <taxon>Bacteria</taxon>
        <taxon>Pseudomonadati</taxon>
        <taxon>Pseudomonadota</taxon>
        <taxon>Gammaproteobacteria</taxon>
        <taxon>Enterobacterales</taxon>
        <taxon>Enterobacteriaceae</taxon>
        <taxon>Klebsiella/Raoultella group</taxon>
        <taxon>Klebsiella</taxon>
    </lineage>
</organism>
<accession>A0AAJ1NRF3</accession>